<evidence type="ECO:0000313" key="4">
    <source>
        <dbReference type="Proteomes" id="UP000008881"/>
    </source>
</evidence>
<dbReference type="HOGENOM" id="CLU_088965_3_3_6"/>
<dbReference type="AlphaFoldDB" id="A0A0H3FJG1"/>
<dbReference type="eggNOG" id="COG3539">
    <property type="taxonomic scope" value="Bacteria"/>
</dbReference>
<keyword evidence="4" id="KW-1185">Reference proteome</keyword>
<dbReference type="PATRIC" id="fig|1028307.3.peg.513"/>
<dbReference type="GeneID" id="93313646"/>
<keyword evidence="1" id="KW-0732">Signal</keyword>
<evidence type="ECO:0000256" key="1">
    <source>
        <dbReference type="SAM" id="SignalP"/>
    </source>
</evidence>
<accession>A0A0H3FJG1</accession>
<evidence type="ECO:0000259" key="2">
    <source>
        <dbReference type="Pfam" id="PF00419"/>
    </source>
</evidence>
<dbReference type="KEGG" id="eae:EAE_02580"/>
<feature type="chain" id="PRO_5002609236" evidence="1">
    <location>
        <begin position="21"/>
        <end position="179"/>
    </location>
</feature>
<sequence>MRFTLLIATSALLLGGLAQADTKLVGGDMYFHGTIRALACSLAPGGDKIEVDFGQIATQDLYLSGRSKPKKFSIELRDCNPEVFRGISVTFSGSEDAELADHLALDSSEQGASGIGIGMSEEDGTAIRLDESTSVKEITEGSMTLNFLAWVAAEPSALKNQTLEYGPFSASGTWTLNYQ</sequence>
<dbReference type="Pfam" id="PF00419">
    <property type="entry name" value="Fimbrial"/>
    <property type="match status" value="1"/>
</dbReference>
<dbReference type="OrthoDB" id="6522787at2"/>
<reference evidence="3 4" key="1">
    <citation type="journal article" date="2012" name="J. Bacteriol.">
        <title>Complete genome sequence of Enterobacter aerogenes KCTC 2190.</title>
        <authorList>
            <person name="Shin S.H."/>
            <person name="Kim S."/>
            <person name="Kim J.Y."/>
            <person name="Lee S."/>
            <person name="Um Y."/>
            <person name="Oh M.K."/>
            <person name="Kim Y.R."/>
            <person name="Lee J."/>
            <person name="Yang K.S."/>
        </authorList>
    </citation>
    <scope>NUCLEOTIDE SEQUENCE [LARGE SCALE GENOMIC DNA]</scope>
    <source>
        <strain evidence="3 4">KCTC 2190</strain>
    </source>
</reference>
<dbReference type="PANTHER" id="PTHR33420">
    <property type="entry name" value="FIMBRIAL SUBUNIT ELFA-RELATED"/>
    <property type="match status" value="1"/>
</dbReference>
<dbReference type="PANTHER" id="PTHR33420:SF9">
    <property type="entry name" value="MINOR FIMBRIAL SUBUNIT"/>
    <property type="match status" value="1"/>
</dbReference>
<feature type="signal peptide" evidence="1">
    <location>
        <begin position="1"/>
        <end position="20"/>
    </location>
</feature>
<dbReference type="SUPFAM" id="SSF49401">
    <property type="entry name" value="Bacterial adhesins"/>
    <property type="match status" value="1"/>
</dbReference>
<dbReference type="InterPro" id="IPR036937">
    <property type="entry name" value="Adhesion_dom_fimbrial_sf"/>
</dbReference>
<gene>
    <name evidence="3" type="ordered locus">EAE_02580</name>
</gene>
<dbReference type="GO" id="GO:0043709">
    <property type="term" value="P:cell adhesion involved in single-species biofilm formation"/>
    <property type="evidence" value="ECO:0007669"/>
    <property type="project" value="TreeGrafter"/>
</dbReference>
<dbReference type="InterPro" id="IPR000259">
    <property type="entry name" value="Adhesion_dom_fimbrial"/>
</dbReference>
<dbReference type="InterPro" id="IPR050263">
    <property type="entry name" value="Bact_Fimbrial_Adh_Pro"/>
</dbReference>
<dbReference type="EMBL" id="CP002824">
    <property type="protein sequence ID" value="AEG95451.1"/>
    <property type="molecule type" value="Genomic_DNA"/>
</dbReference>
<dbReference type="RefSeq" id="WP_015369835.1">
    <property type="nucleotide sequence ID" value="NC_015663.1"/>
</dbReference>
<dbReference type="Proteomes" id="UP000008881">
    <property type="component" value="Chromosome"/>
</dbReference>
<evidence type="ECO:0000313" key="3">
    <source>
        <dbReference type="EMBL" id="AEG95451.1"/>
    </source>
</evidence>
<dbReference type="Gene3D" id="2.60.40.1090">
    <property type="entry name" value="Fimbrial-type adhesion domain"/>
    <property type="match status" value="1"/>
</dbReference>
<proteinExistence type="predicted"/>
<feature type="domain" description="Fimbrial-type adhesion" evidence="2">
    <location>
        <begin position="30"/>
        <end position="179"/>
    </location>
</feature>
<dbReference type="GO" id="GO:0009289">
    <property type="term" value="C:pilus"/>
    <property type="evidence" value="ECO:0007669"/>
    <property type="project" value="InterPro"/>
</dbReference>
<protein>
    <submittedName>
        <fullName evidence="3">Putative fimbrial subunit</fullName>
    </submittedName>
</protein>
<organism evidence="3 4">
    <name type="scientific">Klebsiella aerogenes (strain ATCC 13048 / DSM 30053 / CCUG 1429 / JCM 1235 / KCTC 2190 / NBRC 13534 / NCIMB 10102 / NCTC 10006 / CDC 819-56)</name>
    <name type="common">Enterobacter aerogenes</name>
    <dbReference type="NCBI Taxonomy" id="1028307"/>
    <lineage>
        <taxon>Bacteria</taxon>
        <taxon>Pseudomonadati</taxon>
        <taxon>Pseudomonadota</taxon>
        <taxon>Gammaproteobacteria</taxon>
        <taxon>Enterobacterales</taxon>
        <taxon>Enterobacteriaceae</taxon>
        <taxon>Klebsiella/Raoultella group</taxon>
        <taxon>Klebsiella</taxon>
    </lineage>
</organism>
<name>A0A0H3FJG1_KLEAK</name>
<dbReference type="InterPro" id="IPR008966">
    <property type="entry name" value="Adhesion_dom_sf"/>
</dbReference>